<feature type="transmembrane region" description="Helical" evidence="7">
    <location>
        <begin position="209"/>
        <end position="226"/>
    </location>
</feature>
<evidence type="ECO:0000259" key="8">
    <source>
        <dbReference type="PROSITE" id="PS50928"/>
    </source>
</evidence>
<dbReference type="SUPFAM" id="SSF161098">
    <property type="entry name" value="MetI-like"/>
    <property type="match status" value="1"/>
</dbReference>
<accession>A0AA45C702</accession>
<keyword evidence="4 7" id="KW-0812">Transmembrane</keyword>
<dbReference type="AlphaFoldDB" id="A0AA45C702"/>
<keyword evidence="5 7" id="KW-1133">Transmembrane helix</keyword>
<dbReference type="InterPro" id="IPR000515">
    <property type="entry name" value="MetI-like"/>
</dbReference>
<protein>
    <submittedName>
        <fullName evidence="9">Carbohydrate ABC transporter membrane protein 1 (CUT1 family)</fullName>
    </submittedName>
</protein>
<comment type="similarity">
    <text evidence="7">Belongs to the binding-protein-dependent transport system permease family.</text>
</comment>
<feature type="transmembrane region" description="Helical" evidence="7">
    <location>
        <begin position="12"/>
        <end position="37"/>
    </location>
</feature>
<dbReference type="InterPro" id="IPR051393">
    <property type="entry name" value="ABC_transporter_permease"/>
</dbReference>
<feature type="transmembrane region" description="Helical" evidence="7">
    <location>
        <begin position="70"/>
        <end position="95"/>
    </location>
</feature>
<keyword evidence="3" id="KW-1003">Cell membrane</keyword>
<evidence type="ECO:0000256" key="3">
    <source>
        <dbReference type="ARBA" id="ARBA00022475"/>
    </source>
</evidence>
<evidence type="ECO:0000256" key="7">
    <source>
        <dbReference type="RuleBase" id="RU363032"/>
    </source>
</evidence>
<dbReference type="InterPro" id="IPR035906">
    <property type="entry name" value="MetI-like_sf"/>
</dbReference>
<gene>
    <name evidence="9" type="ORF">C7380_10759</name>
</gene>
<evidence type="ECO:0000256" key="5">
    <source>
        <dbReference type="ARBA" id="ARBA00022989"/>
    </source>
</evidence>
<feature type="domain" description="ABC transmembrane type-1" evidence="8">
    <location>
        <begin position="70"/>
        <end position="282"/>
    </location>
</feature>
<evidence type="ECO:0000256" key="4">
    <source>
        <dbReference type="ARBA" id="ARBA00022692"/>
    </source>
</evidence>
<dbReference type="PANTHER" id="PTHR30193">
    <property type="entry name" value="ABC TRANSPORTER PERMEASE PROTEIN"/>
    <property type="match status" value="1"/>
</dbReference>
<dbReference type="SUPFAM" id="SSF160964">
    <property type="entry name" value="MalF N-terminal region-like"/>
    <property type="match status" value="1"/>
</dbReference>
<keyword evidence="10" id="KW-1185">Reference proteome</keyword>
<comment type="caution">
    <text evidence="9">The sequence shown here is derived from an EMBL/GenBank/DDBJ whole genome shotgun (WGS) entry which is preliminary data.</text>
</comment>
<dbReference type="CDD" id="cd06261">
    <property type="entry name" value="TM_PBP2"/>
    <property type="match status" value="1"/>
</dbReference>
<dbReference type="PROSITE" id="PS50928">
    <property type="entry name" value="ABC_TM1"/>
    <property type="match status" value="1"/>
</dbReference>
<dbReference type="Gene3D" id="1.10.3720.10">
    <property type="entry name" value="MetI-like"/>
    <property type="match status" value="1"/>
</dbReference>
<sequence length="293" mass="33128">MTKKSKKKIVKTAILFIMPVIIYNIIFKIIPIFYSLILSFTNYDGFSSPIFIGIKNYLELLKSQEFGNSILRTGIFALEVLPLNMLISLILAIMINNKIKGISFFRGIYYLPVITPMVAVSIIWVWLYDPEYGIINFLLSLFNIPPVYFLADSSTALSSISVMRIWRGVGWNMIIYLAGLQNISKNVYEAAKLDGATEIQSFWKITLPLLRPVHIYVLIVGIISTFQSFTEMYVMTGGGPLESTTTVGLLIYREAFEYMNMGMASSMSFILGIIILILSFMSFKLNSKNNEGV</sequence>
<keyword evidence="2 7" id="KW-0813">Transport</keyword>
<dbReference type="GO" id="GO:0055085">
    <property type="term" value="P:transmembrane transport"/>
    <property type="evidence" value="ECO:0007669"/>
    <property type="project" value="InterPro"/>
</dbReference>
<evidence type="ECO:0000313" key="9">
    <source>
        <dbReference type="EMBL" id="PWJ95104.1"/>
    </source>
</evidence>
<feature type="transmembrane region" description="Helical" evidence="7">
    <location>
        <begin position="264"/>
        <end position="283"/>
    </location>
</feature>
<dbReference type="Proteomes" id="UP000245921">
    <property type="component" value="Unassembled WGS sequence"/>
</dbReference>
<feature type="transmembrane region" description="Helical" evidence="7">
    <location>
        <begin position="133"/>
        <end position="151"/>
    </location>
</feature>
<keyword evidence="6 7" id="KW-0472">Membrane</keyword>
<dbReference type="PANTHER" id="PTHR30193:SF37">
    <property type="entry name" value="INNER MEMBRANE ABC TRANSPORTER PERMEASE PROTEIN YCJO"/>
    <property type="match status" value="1"/>
</dbReference>
<comment type="subcellular location">
    <subcellularLocation>
        <location evidence="1 7">Cell membrane</location>
        <topology evidence="1 7">Multi-pass membrane protein</topology>
    </subcellularLocation>
</comment>
<evidence type="ECO:0000256" key="2">
    <source>
        <dbReference type="ARBA" id="ARBA00022448"/>
    </source>
</evidence>
<proteinExistence type="inferred from homology"/>
<feature type="transmembrane region" description="Helical" evidence="7">
    <location>
        <begin position="107"/>
        <end position="127"/>
    </location>
</feature>
<dbReference type="Pfam" id="PF00528">
    <property type="entry name" value="BPD_transp_1"/>
    <property type="match status" value="1"/>
</dbReference>
<reference evidence="9 10" key="1">
    <citation type="submission" date="2018-05" db="EMBL/GenBank/DDBJ databases">
        <title>Genomic Encyclopedia of Type Strains, Phase IV (KMG-IV): sequencing the most valuable type-strain genomes for metagenomic binning, comparative biology and taxonomic classification.</title>
        <authorList>
            <person name="Goeker M."/>
        </authorList>
    </citation>
    <scope>NUCLEOTIDE SEQUENCE [LARGE SCALE GENOMIC DNA]</scope>
    <source>
        <strain evidence="9 10">DSM 24906</strain>
    </source>
</reference>
<name>A0AA45C702_9BACT</name>
<evidence type="ECO:0000256" key="1">
    <source>
        <dbReference type="ARBA" id="ARBA00004651"/>
    </source>
</evidence>
<evidence type="ECO:0000256" key="6">
    <source>
        <dbReference type="ARBA" id="ARBA00023136"/>
    </source>
</evidence>
<evidence type="ECO:0000313" key="10">
    <source>
        <dbReference type="Proteomes" id="UP000245921"/>
    </source>
</evidence>
<organism evidence="9 10">
    <name type="scientific">Oceanotoga teriensis</name>
    <dbReference type="NCBI Taxonomy" id="515440"/>
    <lineage>
        <taxon>Bacteria</taxon>
        <taxon>Thermotogati</taxon>
        <taxon>Thermotogota</taxon>
        <taxon>Thermotogae</taxon>
        <taxon>Petrotogales</taxon>
        <taxon>Petrotogaceae</taxon>
        <taxon>Oceanotoga</taxon>
    </lineage>
</organism>
<dbReference type="EMBL" id="QGGI01000007">
    <property type="protein sequence ID" value="PWJ95104.1"/>
    <property type="molecule type" value="Genomic_DNA"/>
</dbReference>
<dbReference type="RefSeq" id="WP_109604639.1">
    <property type="nucleotide sequence ID" value="NZ_QGGI01000007.1"/>
</dbReference>
<dbReference type="GO" id="GO:0005886">
    <property type="term" value="C:plasma membrane"/>
    <property type="evidence" value="ECO:0007669"/>
    <property type="project" value="UniProtKB-SubCell"/>
</dbReference>